<evidence type="ECO:0000313" key="2">
    <source>
        <dbReference type="Proteomes" id="UP000220251"/>
    </source>
</evidence>
<dbReference type="Proteomes" id="UP000220251">
    <property type="component" value="Unassembled WGS sequence"/>
</dbReference>
<accession>A0A0H5DR43</accession>
<dbReference type="EMBL" id="CWGJ01000025">
    <property type="protein sequence ID" value="CRX39057.1"/>
    <property type="molecule type" value="Genomic_DNA"/>
</dbReference>
<dbReference type="OrthoDB" id="9823233at2"/>
<protein>
    <submittedName>
        <fullName evidence="1">Uncharacterized protein</fullName>
    </submittedName>
</protein>
<keyword evidence="2" id="KW-1185">Reference proteome</keyword>
<reference evidence="2" key="1">
    <citation type="submission" date="2015-06" db="EMBL/GenBank/DDBJ databases">
        <authorList>
            <person name="Bertelli C."/>
        </authorList>
    </citation>
    <scope>NUCLEOTIDE SEQUENCE [LARGE SCALE GENOMIC DNA]</scope>
    <source>
        <strain evidence="2">CRIB-30</strain>
    </source>
</reference>
<evidence type="ECO:0000313" key="1">
    <source>
        <dbReference type="EMBL" id="CRX39057.1"/>
    </source>
</evidence>
<dbReference type="RefSeq" id="WP_098038913.1">
    <property type="nucleotide sequence ID" value="NZ_CWGJ01000025.1"/>
</dbReference>
<organism evidence="1 2">
    <name type="scientific">Estrella lausannensis</name>
    <dbReference type="NCBI Taxonomy" id="483423"/>
    <lineage>
        <taxon>Bacteria</taxon>
        <taxon>Pseudomonadati</taxon>
        <taxon>Chlamydiota</taxon>
        <taxon>Chlamydiia</taxon>
        <taxon>Parachlamydiales</taxon>
        <taxon>Candidatus Criblamydiaceae</taxon>
        <taxon>Estrella</taxon>
    </lineage>
</organism>
<gene>
    <name evidence="1" type="ORF">ELAC_1730</name>
</gene>
<sequence>MPVSSTPGEGSAGLNIFQLGHLEGSAEGSEYNWNARLDSLSKSEQEKLILNLLADNPMLIFGQSNLFSANFANLATPEAFAAALMAIESRRNEIISGMLDAWVDSVAEQKKLSEQAYKKQEITEQQTESDQRKRDVINDYIVWADSQPSDARPNVADAAVFSDYLRFLTQQQRYEAVTSTLNELVDNYFEKVTPPAVEDSDIARGALSAFILNAMVIAPASQNVVLQPINMRELSTQIAVNPVSDQVNFEAGQFPQRLAEQVLPAINFFVLDMVKDVTITLYLKQQETGKNPVDKDFANSFADRVLSEVSRPDVIKEKLIRQIPGFENATAEQLADAVTYAQLFSLASALGVFVKAEGGANLQENELKEMLLEGKGIPEGDKRADIVAMMNAIIFGSDTIPGIPVEKREQFVEALLRYVSSMPDPDQLTDFMTALNAASAEVSMGERAVHTRRD</sequence>
<proteinExistence type="predicted"/>
<name>A0A0H5DR43_9BACT</name>
<dbReference type="AlphaFoldDB" id="A0A0H5DR43"/>